<gene>
    <name evidence="3" type="ORF">CDD81_3351</name>
</gene>
<dbReference type="InterPro" id="IPR000408">
    <property type="entry name" value="Reg_chr_condens"/>
</dbReference>
<dbReference type="Pfam" id="PF13540">
    <property type="entry name" value="RCC1_2"/>
    <property type="match status" value="1"/>
</dbReference>
<evidence type="ECO:0000256" key="1">
    <source>
        <dbReference type="ARBA" id="ARBA00022737"/>
    </source>
</evidence>
<dbReference type="STRING" id="1399860.A0A2C5XSA7"/>
<feature type="repeat" description="RCC1" evidence="2">
    <location>
        <begin position="253"/>
        <end position="290"/>
    </location>
</feature>
<dbReference type="Gene3D" id="2.130.10.30">
    <property type="entry name" value="Regulator of chromosome condensation 1/beta-lactamase-inhibitor protein II"/>
    <property type="match status" value="2"/>
</dbReference>
<evidence type="ECO:0000313" key="3">
    <source>
        <dbReference type="EMBL" id="PHH59347.1"/>
    </source>
</evidence>
<dbReference type="PANTHER" id="PTHR22870:SF466">
    <property type="entry name" value="ANKYRIN REPEAT-CONTAINING PROTEIN"/>
    <property type="match status" value="1"/>
</dbReference>
<comment type="caution">
    <text evidence="3">The sequence shown here is derived from an EMBL/GenBank/DDBJ whole genome shotgun (WGS) entry which is preliminary data.</text>
</comment>
<name>A0A2C5XSA7_9HYPO</name>
<dbReference type="PROSITE" id="PS00626">
    <property type="entry name" value="RCC1_2"/>
    <property type="match status" value="1"/>
</dbReference>
<dbReference type="AlphaFoldDB" id="A0A2C5XSA7"/>
<accession>A0A2C5XSA7</accession>
<feature type="repeat" description="RCC1" evidence="2">
    <location>
        <begin position="2"/>
        <end position="56"/>
    </location>
</feature>
<dbReference type="EMBL" id="NJET01000213">
    <property type="protein sequence ID" value="PHH59347.1"/>
    <property type="molecule type" value="Genomic_DNA"/>
</dbReference>
<keyword evidence="4" id="KW-1185">Reference proteome</keyword>
<keyword evidence="1" id="KW-0677">Repeat</keyword>
<proteinExistence type="predicted"/>
<dbReference type="InterPro" id="IPR051210">
    <property type="entry name" value="Ub_ligase/GEF_domain"/>
</dbReference>
<evidence type="ECO:0000313" key="4">
    <source>
        <dbReference type="Proteomes" id="UP000226192"/>
    </source>
</evidence>
<reference evidence="3 4" key="1">
    <citation type="submission" date="2017-06" db="EMBL/GenBank/DDBJ databases">
        <title>Ant-infecting Ophiocordyceps genomes reveal a high diversity of potential behavioral manipulation genes and a possible major role for enterotoxins.</title>
        <authorList>
            <person name="De Bekker C."/>
            <person name="Evans H.C."/>
            <person name="Brachmann A."/>
            <person name="Hughes D.P."/>
        </authorList>
    </citation>
    <scope>NUCLEOTIDE SEQUENCE [LARGE SCALE GENOMIC DNA]</scope>
    <source>
        <strain evidence="3 4">Map64</strain>
    </source>
</reference>
<dbReference type="PANTHER" id="PTHR22870">
    <property type="entry name" value="REGULATOR OF CHROMOSOME CONDENSATION"/>
    <property type="match status" value="1"/>
</dbReference>
<dbReference type="PROSITE" id="PS50012">
    <property type="entry name" value="RCC1_3"/>
    <property type="match status" value="4"/>
</dbReference>
<dbReference type="Pfam" id="PF00415">
    <property type="entry name" value="RCC1"/>
    <property type="match status" value="1"/>
</dbReference>
<dbReference type="Proteomes" id="UP000226192">
    <property type="component" value="Unassembled WGS sequence"/>
</dbReference>
<dbReference type="OrthoDB" id="5370059at2759"/>
<feature type="repeat" description="RCC1" evidence="2">
    <location>
        <begin position="178"/>
        <end position="227"/>
    </location>
</feature>
<dbReference type="PRINTS" id="PR00633">
    <property type="entry name" value="RCCNDNSATION"/>
</dbReference>
<organism evidence="3 4">
    <name type="scientific">Ophiocordyceps australis</name>
    <dbReference type="NCBI Taxonomy" id="1399860"/>
    <lineage>
        <taxon>Eukaryota</taxon>
        <taxon>Fungi</taxon>
        <taxon>Dikarya</taxon>
        <taxon>Ascomycota</taxon>
        <taxon>Pezizomycotina</taxon>
        <taxon>Sordariomycetes</taxon>
        <taxon>Hypocreomycetidae</taxon>
        <taxon>Hypocreales</taxon>
        <taxon>Ophiocordycipitaceae</taxon>
        <taxon>Ophiocordyceps</taxon>
    </lineage>
</organism>
<dbReference type="InterPro" id="IPR009091">
    <property type="entry name" value="RCC1/BLIP-II"/>
</dbReference>
<dbReference type="SUPFAM" id="SSF50985">
    <property type="entry name" value="RCC1/BLIP-II"/>
    <property type="match status" value="1"/>
</dbReference>
<feature type="repeat" description="RCC1" evidence="2">
    <location>
        <begin position="123"/>
        <end position="177"/>
    </location>
</feature>
<evidence type="ECO:0000256" key="2">
    <source>
        <dbReference type="PROSITE-ProRule" id="PRU00235"/>
    </source>
</evidence>
<protein>
    <submittedName>
        <fullName evidence="3">Uncharacterized protein</fullName>
    </submittedName>
</protein>
<sequence>MSCVFALGSNGSGQLGIGHGQDVSVPKPLKWHSHAPTSPIISIAAGGNHTLVLSQAGQLYWAGDPTSGSCGLVADVKAATDGFIFQELHLSHTDKQELGPIAMIAATWEASFVVALDAQGKRTRLYGFGTGTKGELGCGESLVRTPAASQIEGLPVPGTEIVCLAACVDHVVVVLDNGDVYGWGNCRKSQIGEPSAVVYTPRKLDGIGFKVIKAVCAKESTCLLGDADSGDMAPAWLDAGAGWGTIYILTNKGSLIAWGRGHHGQLPPPNLPALKRIAVGSEHVVALTYDGDVISWGWGEHGNCGPSLGQTVVKDRWNVIASSNFIASNSRIHGIGAGCATSWICITQIQEAKDLMMQ</sequence>